<organism evidence="3 4">
    <name type="scientific">Sphaerobolus stellatus (strain SS14)</name>
    <dbReference type="NCBI Taxonomy" id="990650"/>
    <lineage>
        <taxon>Eukaryota</taxon>
        <taxon>Fungi</taxon>
        <taxon>Dikarya</taxon>
        <taxon>Basidiomycota</taxon>
        <taxon>Agaricomycotina</taxon>
        <taxon>Agaricomycetes</taxon>
        <taxon>Phallomycetidae</taxon>
        <taxon>Geastrales</taxon>
        <taxon>Sphaerobolaceae</taxon>
        <taxon>Sphaerobolus</taxon>
    </lineage>
</organism>
<accession>A0A0C9UPA5</accession>
<evidence type="ECO:0000313" key="4">
    <source>
        <dbReference type="Proteomes" id="UP000054279"/>
    </source>
</evidence>
<dbReference type="OrthoDB" id="3038503at2759"/>
<feature type="domain" description="DUF6533" evidence="2">
    <location>
        <begin position="21"/>
        <end position="64"/>
    </location>
</feature>
<keyword evidence="4" id="KW-1185">Reference proteome</keyword>
<evidence type="ECO:0000259" key="2">
    <source>
        <dbReference type="Pfam" id="PF20151"/>
    </source>
</evidence>
<dbReference type="HOGENOM" id="CLU_065006_0_0_1"/>
<dbReference type="InterPro" id="IPR045340">
    <property type="entry name" value="DUF6533"/>
</dbReference>
<feature type="transmembrane region" description="Helical" evidence="1">
    <location>
        <begin position="150"/>
        <end position="167"/>
    </location>
</feature>
<protein>
    <recommendedName>
        <fullName evidence="2">DUF6533 domain-containing protein</fullName>
    </recommendedName>
</protein>
<proteinExistence type="predicted"/>
<sequence>MSNPSVAELKTEYFSLTIFNYAYLAALTLIVYDTILTLEEEVTVIWKKKFGLGSILYLLARYCTTVQSVFEVTSDLVTFEGRVSVKVYHFRSPTAFGDLKTNPFPVESVDSILALISDGVVMSITTYFAWREAKQAHDAFGSSRRSLTVIFLQQGVIRFIIIFLWSLELSIEQKVLDPWLAGFDAGLQNAISAILICRFMLQLRRFNSREQTVPSFHFASNSGIRGQLHRINETITEQFGNSEMYHDSDIEDNAAVSEGPSGSAGLATEVQITAEGSPWAMNRRESLQGSLEARTP</sequence>
<dbReference type="EMBL" id="KN837255">
    <property type="protein sequence ID" value="KIJ30757.1"/>
    <property type="molecule type" value="Genomic_DNA"/>
</dbReference>
<reference evidence="3 4" key="1">
    <citation type="submission" date="2014-06" db="EMBL/GenBank/DDBJ databases">
        <title>Evolutionary Origins and Diversification of the Mycorrhizal Mutualists.</title>
        <authorList>
            <consortium name="DOE Joint Genome Institute"/>
            <consortium name="Mycorrhizal Genomics Consortium"/>
            <person name="Kohler A."/>
            <person name="Kuo A."/>
            <person name="Nagy L.G."/>
            <person name="Floudas D."/>
            <person name="Copeland A."/>
            <person name="Barry K.W."/>
            <person name="Cichocki N."/>
            <person name="Veneault-Fourrey C."/>
            <person name="LaButti K."/>
            <person name="Lindquist E.A."/>
            <person name="Lipzen A."/>
            <person name="Lundell T."/>
            <person name="Morin E."/>
            <person name="Murat C."/>
            <person name="Riley R."/>
            <person name="Ohm R."/>
            <person name="Sun H."/>
            <person name="Tunlid A."/>
            <person name="Henrissat B."/>
            <person name="Grigoriev I.V."/>
            <person name="Hibbett D.S."/>
            <person name="Martin F."/>
        </authorList>
    </citation>
    <scope>NUCLEOTIDE SEQUENCE [LARGE SCALE GENOMIC DNA]</scope>
    <source>
        <strain evidence="3 4">SS14</strain>
    </source>
</reference>
<evidence type="ECO:0000256" key="1">
    <source>
        <dbReference type="SAM" id="Phobius"/>
    </source>
</evidence>
<keyword evidence="1" id="KW-1133">Transmembrane helix</keyword>
<name>A0A0C9UPA5_SPHS4</name>
<dbReference type="Proteomes" id="UP000054279">
    <property type="component" value="Unassembled WGS sequence"/>
</dbReference>
<evidence type="ECO:0000313" key="3">
    <source>
        <dbReference type="EMBL" id="KIJ30757.1"/>
    </source>
</evidence>
<feature type="transmembrane region" description="Helical" evidence="1">
    <location>
        <begin position="179"/>
        <end position="201"/>
    </location>
</feature>
<feature type="transmembrane region" description="Helical" evidence="1">
    <location>
        <begin position="20"/>
        <end position="38"/>
    </location>
</feature>
<gene>
    <name evidence="3" type="ORF">M422DRAFT_267698</name>
</gene>
<keyword evidence="1" id="KW-0472">Membrane</keyword>
<dbReference type="AlphaFoldDB" id="A0A0C9UPA5"/>
<feature type="transmembrane region" description="Helical" evidence="1">
    <location>
        <begin position="112"/>
        <end position="130"/>
    </location>
</feature>
<keyword evidence="1" id="KW-0812">Transmembrane</keyword>
<dbReference type="Pfam" id="PF20151">
    <property type="entry name" value="DUF6533"/>
    <property type="match status" value="1"/>
</dbReference>